<dbReference type="OMA" id="YVSTELH"/>
<organism evidence="3 4">
    <name type="scientific">Kalanchoe fedtschenkoi</name>
    <name type="common">Lavender scallops</name>
    <name type="synonym">South American air plant</name>
    <dbReference type="NCBI Taxonomy" id="63787"/>
    <lineage>
        <taxon>Eukaryota</taxon>
        <taxon>Viridiplantae</taxon>
        <taxon>Streptophyta</taxon>
        <taxon>Embryophyta</taxon>
        <taxon>Tracheophyta</taxon>
        <taxon>Spermatophyta</taxon>
        <taxon>Magnoliopsida</taxon>
        <taxon>eudicotyledons</taxon>
        <taxon>Gunneridae</taxon>
        <taxon>Pentapetalae</taxon>
        <taxon>Saxifragales</taxon>
        <taxon>Crassulaceae</taxon>
        <taxon>Kalanchoe</taxon>
    </lineage>
</organism>
<evidence type="ECO:0000313" key="3">
    <source>
        <dbReference type="EnsemblPlants" id="Kaladp0538s0024.1.v1.1"/>
    </source>
</evidence>
<evidence type="ECO:0000313" key="4">
    <source>
        <dbReference type="Proteomes" id="UP000594263"/>
    </source>
</evidence>
<dbReference type="Gramene" id="Kaladp0538s0024.1.v1.1">
    <property type="protein sequence ID" value="Kaladp0538s0024.1.v1.1"/>
    <property type="gene ID" value="Kaladp0538s0024.v1.1"/>
</dbReference>
<accession>A0A7N0VBP1</accession>
<feature type="transmembrane region" description="Helical" evidence="2">
    <location>
        <begin position="159"/>
        <end position="180"/>
    </location>
</feature>
<feature type="compositionally biased region" description="Polar residues" evidence="1">
    <location>
        <begin position="78"/>
        <end position="97"/>
    </location>
</feature>
<protein>
    <recommendedName>
        <fullName evidence="5">Ubiquitin-specific protease family C19-related protein</fullName>
    </recommendedName>
</protein>
<dbReference type="InterPro" id="IPR040339">
    <property type="entry name" value="At1g16860-like"/>
</dbReference>
<keyword evidence="2" id="KW-1133">Transmembrane helix</keyword>
<evidence type="ECO:0008006" key="5">
    <source>
        <dbReference type="Google" id="ProtNLM"/>
    </source>
</evidence>
<dbReference type="EnsemblPlants" id="Kaladp0538s0024.1.v1.1">
    <property type="protein sequence ID" value="Kaladp0538s0024.1.v1.1"/>
    <property type="gene ID" value="Kaladp0538s0024.v1.1"/>
</dbReference>
<dbReference type="AlphaFoldDB" id="A0A7N0VBP1"/>
<feature type="region of interest" description="Disordered" evidence="1">
    <location>
        <begin position="1"/>
        <end position="47"/>
    </location>
</feature>
<keyword evidence="4" id="KW-1185">Reference proteome</keyword>
<name>A0A7N0VBP1_KALFE</name>
<feature type="region of interest" description="Disordered" evidence="1">
    <location>
        <begin position="61"/>
        <end position="140"/>
    </location>
</feature>
<keyword evidence="2" id="KW-0472">Membrane</keyword>
<dbReference type="PANTHER" id="PTHR33709:SF17">
    <property type="entry name" value="UBIQUITIN-SPECIFIC PROTEASE FAMILY C19-RELATED PROTEIN"/>
    <property type="match status" value="1"/>
</dbReference>
<dbReference type="PANTHER" id="PTHR33709">
    <property type="entry name" value="OSJNBA0035M09.9 PROTEIN"/>
    <property type="match status" value="1"/>
</dbReference>
<evidence type="ECO:0000256" key="1">
    <source>
        <dbReference type="SAM" id="MobiDB-lite"/>
    </source>
</evidence>
<evidence type="ECO:0000256" key="2">
    <source>
        <dbReference type="SAM" id="Phobius"/>
    </source>
</evidence>
<dbReference type="Proteomes" id="UP000594263">
    <property type="component" value="Unplaced"/>
</dbReference>
<proteinExistence type="predicted"/>
<sequence length="424" mass="44904">MGSRVPAHQLSNGLFVSGPAEPPQKERTPTMSSRAVPYTGGDVKTSGELGKMFDISAASASASADACVGPTPSKLSRPLTSSRPNSGSVRSGPNSGSAVKKPTGSGPAALQPTGLITSGSLSGDQRVRRSGPTEGGAKSVPGAAHLVGEVGFGYRVPKWVVWGSVLVLAAAVLGGGFVMVVLKKGLLLLAVAVAVVAPVVAVVAWNWAWGRRGVLGFVDGYPDAELRSAADGQYVKVTGVVTCGSVSLETSYQRVPRCVYTSSELFEYRGWGGKAANPKHRSFTWGSRYSERYVSDFYISDFQSGLRALVKSGHGAKVAVFVETSTVVDVPKGGKNLSPTFLQWLSHHNLSNDDRVMRLKEGYIKEGSTVSVMGTVRRQDNVLMIVPPSEPISTGCRWLRCLLPRTVENLILKCDDNQDDVIPV</sequence>
<reference evidence="3" key="1">
    <citation type="submission" date="2021-01" db="UniProtKB">
        <authorList>
            <consortium name="EnsemblPlants"/>
        </authorList>
    </citation>
    <scope>IDENTIFICATION</scope>
</reference>
<keyword evidence="2" id="KW-0812">Transmembrane</keyword>
<feature type="compositionally biased region" description="Polar residues" evidence="1">
    <location>
        <begin position="114"/>
        <end position="123"/>
    </location>
</feature>
<feature type="transmembrane region" description="Helical" evidence="2">
    <location>
        <begin position="186"/>
        <end position="208"/>
    </location>
</feature>